<dbReference type="PANTHER" id="PTHR43223">
    <property type="entry name" value="ALKYL/ARYL-SULFATASE"/>
    <property type="match status" value="1"/>
</dbReference>
<organism evidence="2">
    <name type="scientific">freshwater metagenome</name>
    <dbReference type="NCBI Taxonomy" id="449393"/>
    <lineage>
        <taxon>unclassified sequences</taxon>
        <taxon>metagenomes</taxon>
        <taxon>ecological metagenomes</taxon>
    </lineage>
</organism>
<dbReference type="AlphaFoldDB" id="A0A6J6YMQ6"/>
<feature type="domain" description="Alkyl sulfatase C-terminal" evidence="1">
    <location>
        <begin position="9"/>
        <end position="133"/>
    </location>
</feature>
<dbReference type="GO" id="GO:0018909">
    <property type="term" value="P:dodecyl sulfate metabolic process"/>
    <property type="evidence" value="ECO:0007669"/>
    <property type="project" value="TreeGrafter"/>
</dbReference>
<name>A0A6J6YMQ6_9ZZZZ</name>
<dbReference type="Pfam" id="PF14864">
    <property type="entry name" value="Alkyl_sulf_C"/>
    <property type="match status" value="1"/>
</dbReference>
<proteinExistence type="predicted"/>
<dbReference type="EMBL" id="CAFAAV010000022">
    <property type="protein sequence ID" value="CAB4806577.1"/>
    <property type="molecule type" value="Genomic_DNA"/>
</dbReference>
<dbReference type="SUPFAM" id="SSF55718">
    <property type="entry name" value="SCP-like"/>
    <property type="match status" value="1"/>
</dbReference>
<dbReference type="InterPro" id="IPR029229">
    <property type="entry name" value="Alkyl_sulf_C"/>
</dbReference>
<gene>
    <name evidence="2" type="ORF">UFOPK3099_00451</name>
</gene>
<reference evidence="2" key="1">
    <citation type="submission" date="2020-05" db="EMBL/GenBank/DDBJ databases">
        <authorList>
            <person name="Chiriac C."/>
            <person name="Salcher M."/>
            <person name="Ghai R."/>
            <person name="Kavagutti S V."/>
        </authorList>
    </citation>
    <scope>NUCLEOTIDE SEQUENCE</scope>
</reference>
<dbReference type="InterPro" id="IPR036527">
    <property type="entry name" value="SCP2_sterol-bd_dom_sf"/>
</dbReference>
<protein>
    <submittedName>
        <fullName evidence="2">Unannotated protein</fullName>
    </submittedName>
</protein>
<accession>A0A6J6YMQ6</accession>
<evidence type="ECO:0000313" key="2">
    <source>
        <dbReference type="EMBL" id="CAB4806577.1"/>
    </source>
</evidence>
<dbReference type="InterPro" id="IPR052195">
    <property type="entry name" value="Bact_Alkyl/Aryl-Sulfatase"/>
</dbReference>
<dbReference type="GO" id="GO:0018741">
    <property type="term" value="F:linear primary-alkylsulfatase activity"/>
    <property type="evidence" value="ECO:0007669"/>
    <property type="project" value="TreeGrafter"/>
</dbReference>
<sequence>MPRTPAGKHGYLDAMTPDQLFDSLAVRLNADAVGGVQMAVNITFTDLGEDWVLGLEHRALHAVRGRHDPTAALTLAMPKIVLYRIIEGTVPFVEAMSEAAADGRVHAEGDIRAAAAIFANLDTFLSNFPLVEP</sequence>
<evidence type="ECO:0000259" key="1">
    <source>
        <dbReference type="Pfam" id="PF14864"/>
    </source>
</evidence>
<dbReference type="Gene3D" id="3.30.1050.10">
    <property type="entry name" value="SCP2 sterol-binding domain"/>
    <property type="match status" value="1"/>
</dbReference>
<dbReference type="PANTHER" id="PTHR43223:SF1">
    <property type="entry name" value="ALKYL_ARYL-SULFATASE BDS1"/>
    <property type="match status" value="1"/>
</dbReference>